<name>A0A668A892_9TELE</name>
<dbReference type="GO" id="GO:0009249">
    <property type="term" value="P:protein lipoylation"/>
    <property type="evidence" value="ECO:0007669"/>
    <property type="project" value="InterPro"/>
</dbReference>
<dbReference type="SUPFAM" id="SSF55681">
    <property type="entry name" value="Class II aaRS and biotin synthetases"/>
    <property type="match status" value="1"/>
</dbReference>
<dbReference type="GeneID" id="115371697"/>
<dbReference type="CTD" id="51601"/>
<dbReference type="Proteomes" id="UP000472263">
    <property type="component" value="Chromosome 2"/>
</dbReference>
<dbReference type="InterPro" id="IPR004143">
    <property type="entry name" value="BPL_LPL_catalytic"/>
</dbReference>
<dbReference type="Gene3D" id="3.30.930.10">
    <property type="entry name" value="Bira Bifunctional Protein, Domain 2"/>
    <property type="match status" value="1"/>
</dbReference>
<dbReference type="CDD" id="cd16443">
    <property type="entry name" value="LplA"/>
    <property type="match status" value="1"/>
</dbReference>
<reference evidence="4" key="3">
    <citation type="submission" date="2025-09" db="UniProtKB">
        <authorList>
            <consortium name="Ensembl"/>
        </authorList>
    </citation>
    <scope>IDENTIFICATION</scope>
</reference>
<dbReference type="Ensembl" id="ENSMMDT00005042050.1">
    <property type="protein sequence ID" value="ENSMMDP00005041211.1"/>
    <property type="gene ID" value="ENSMMDG00005019044.1"/>
</dbReference>
<comment type="similarity">
    <text evidence="2">Belongs to the LplA family.</text>
</comment>
<evidence type="ECO:0000256" key="1">
    <source>
        <dbReference type="ARBA" id="ARBA00005085"/>
    </source>
</evidence>
<gene>
    <name evidence="4" type="primary">lipt1</name>
</gene>
<feature type="domain" description="BPL/LPL catalytic" evidence="3">
    <location>
        <begin position="78"/>
        <end position="264"/>
    </location>
</feature>
<sequence length="394" mass="42343">MMMTSHLRRTLCVARGRLGVGGCLPGGPAARPCSGGGGLSAAYEQGGGEGAGLILRSRSTDVYQNLALEDWIDANVDLRRRSVLLLWRNRPAVVIGRHQNPWSECDLRAMRAAGVPLARRRSGGGTVFHDLGNLNLTFFTCKKKYDRKRNLRVVTDALRTLRPGLDVHATDRYDIILNGHYKISGTASRLGRSSAYHHCTLLFSADRSALSAVLRPTSRGVRSNATPSVPSPVTNLLDHDPTLDWDQLLAALGAQYNSEFGFSAVETVVDPSDESAFPGVGGAAAELQSWDWLFGKTPKFSVDTRLELREEESGVRGSAHLQVEVKGGVMDSCRLGVSSGWLPAGLSGELSALLAGGRFCPEHTAAVAAAMLRSQPAELQGRLRSLCDAVIALM</sequence>
<dbReference type="UniPathway" id="UPA00537">
    <property type="reaction ID" value="UER00595"/>
</dbReference>
<protein>
    <submittedName>
        <fullName evidence="4">Lipoyltransferase 1</fullName>
    </submittedName>
</protein>
<dbReference type="InParanoid" id="A0A668A892"/>
<accession>A0A668A892</accession>
<reference evidence="4" key="2">
    <citation type="submission" date="2025-08" db="UniProtKB">
        <authorList>
            <consortium name="Ensembl"/>
        </authorList>
    </citation>
    <scope>IDENTIFICATION</scope>
</reference>
<evidence type="ECO:0000256" key="2">
    <source>
        <dbReference type="ARBA" id="ARBA00008242"/>
    </source>
</evidence>
<dbReference type="PANTHER" id="PTHR12561">
    <property type="entry name" value="LIPOATE-PROTEIN LIGASE"/>
    <property type="match status" value="1"/>
</dbReference>
<proteinExistence type="inferred from homology"/>
<keyword evidence="5" id="KW-1185">Reference proteome</keyword>
<evidence type="ECO:0000313" key="5">
    <source>
        <dbReference type="Proteomes" id="UP000472263"/>
    </source>
</evidence>
<reference evidence="4" key="1">
    <citation type="submission" date="2019-06" db="EMBL/GenBank/DDBJ databases">
        <authorList>
            <consortium name="Wellcome Sanger Institute Data Sharing"/>
        </authorList>
    </citation>
    <scope>NUCLEOTIDE SEQUENCE [LARGE SCALE GENOMIC DNA]</scope>
</reference>
<dbReference type="GeneTree" id="ENSGT00390000008846"/>
<dbReference type="RefSeq" id="XP_029925065.1">
    <property type="nucleotide sequence ID" value="XM_030069205.1"/>
</dbReference>
<evidence type="ECO:0000313" key="4">
    <source>
        <dbReference type="Ensembl" id="ENSMMDP00005041211.1"/>
    </source>
</evidence>
<dbReference type="GO" id="GO:0005739">
    <property type="term" value="C:mitochondrion"/>
    <property type="evidence" value="ECO:0007669"/>
    <property type="project" value="TreeGrafter"/>
</dbReference>
<dbReference type="RefSeq" id="XP_029925056.1">
    <property type="nucleotide sequence ID" value="XM_030069196.1"/>
</dbReference>
<dbReference type="Pfam" id="PF21948">
    <property type="entry name" value="LplA-B_cat"/>
    <property type="match status" value="1"/>
</dbReference>
<dbReference type="PANTHER" id="PTHR12561:SF3">
    <property type="entry name" value="LIPOYLTRANSFERASE 1, MITOCHONDRIAL"/>
    <property type="match status" value="1"/>
</dbReference>
<comment type="pathway">
    <text evidence="1">Protein modification; protein lipoylation via exogenous pathway; protein N(6)-(lipoyl)lysine from lipoate: step 2/2.</text>
</comment>
<evidence type="ECO:0000259" key="3">
    <source>
        <dbReference type="PROSITE" id="PS51733"/>
    </source>
</evidence>
<organism evidence="4 5">
    <name type="scientific">Myripristis murdjan</name>
    <name type="common">pinecone soldierfish</name>
    <dbReference type="NCBI Taxonomy" id="586833"/>
    <lineage>
        <taxon>Eukaryota</taxon>
        <taxon>Metazoa</taxon>
        <taxon>Chordata</taxon>
        <taxon>Craniata</taxon>
        <taxon>Vertebrata</taxon>
        <taxon>Euteleostomi</taxon>
        <taxon>Actinopterygii</taxon>
        <taxon>Neopterygii</taxon>
        <taxon>Teleostei</taxon>
        <taxon>Neoteleostei</taxon>
        <taxon>Acanthomorphata</taxon>
        <taxon>Holocentriformes</taxon>
        <taxon>Holocentridae</taxon>
        <taxon>Myripristis</taxon>
    </lineage>
</organism>
<dbReference type="AlphaFoldDB" id="A0A668A892"/>
<dbReference type="RefSeq" id="XP_029925049.1">
    <property type="nucleotide sequence ID" value="XM_030069189.1"/>
</dbReference>
<dbReference type="PROSITE" id="PS51733">
    <property type="entry name" value="BPL_LPL_CATALYTIC"/>
    <property type="match status" value="1"/>
</dbReference>
<dbReference type="InterPro" id="IPR045864">
    <property type="entry name" value="aa-tRNA-synth_II/BPL/LPL"/>
</dbReference>
<dbReference type="InterPro" id="IPR004562">
    <property type="entry name" value="LipoylTrfase_LipoateP_Ligase"/>
</dbReference>
<dbReference type="Gene3D" id="3.30.390.50">
    <property type="entry name" value="CO dehydrogenase flavoprotein, C-terminal domain"/>
    <property type="match status" value="1"/>
</dbReference>
<dbReference type="GO" id="GO:0017118">
    <property type="term" value="F:lipoyltransferase activity"/>
    <property type="evidence" value="ECO:0007669"/>
    <property type="project" value="TreeGrafter"/>
</dbReference>
<dbReference type="FunFam" id="3.30.930.10:FF:000045">
    <property type="entry name" value="lipoyltransferase 1, mitochondrial"/>
    <property type="match status" value="1"/>
</dbReference>